<dbReference type="EMBL" id="NWBP01000016">
    <property type="protein sequence ID" value="PCC83161.1"/>
    <property type="molecule type" value="Genomic_DNA"/>
</dbReference>
<name>A0A2A4AL14_9CORY</name>
<reference evidence="1 2" key="1">
    <citation type="submission" date="2017-09" db="EMBL/GenBank/DDBJ databases">
        <title>Draft Genome Sequence of Corynebacterium accolens AH4003.</title>
        <authorList>
            <person name="Chen Y."/>
            <person name="Oosthuysen W.F."/>
            <person name="Kelley S."/>
            <person name="Horswill A."/>
        </authorList>
    </citation>
    <scope>NUCLEOTIDE SEQUENCE [LARGE SCALE GENOMIC DNA]</scope>
    <source>
        <strain evidence="1 2">AH4003</strain>
    </source>
</reference>
<dbReference type="AlphaFoldDB" id="A0A2A4AL14"/>
<organism evidence="1 2">
    <name type="scientific">Corynebacterium accolens</name>
    <dbReference type="NCBI Taxonomy" id="38284"/>
    <lineage>
        <taxon>Bacteria</taxon>
        <taxon>Bacillati</taxon>
        <taxon>Actinomycetota</taxon>
        <taxon>Actinomycetes</taxon>
        <taxon>Mycobacteriales</taxon>
        <taxon>Corynebacteriaceae</taxon>
        <taxon>Corynebacterium</taxon>
    </lineage>
</organism>
<accession>A0A2A4AL14</accession>
<sequence length="146" mass="16447">MNTTATFAKLVATNPQNDARDFENAMGKHLGLEPWQMANIREEVLELILATTAKYMRAMDEAQKEMGLLPPDTEPETQEEFMAECRELAASFTPRALQDFDFNAFDFDWALGDSAAAERGDSKHFETKQAIHAAVVEHLVKWEPAN</sequence>
<proteinExistence type="predicted"/>
<evidence type="ECO:0000313" key="2">
    <source>
        <dbReference type="Proteomes" id="UP000218690"/>
    </source>
</evidence>
<protein>
    <submittedName>
        <fullName evidence="1">Uncharacterized protein</fullName>
    </submittedName>
</protein>
<comment type="caution">
    <text evidence="1">The sequence shown here is derived from an EMBL/GenBank/DDBJ whole genome shotgun (WGS) entry which is preliminary data.</text>
</comment>
<dbReference type="Proteomes" id="UP000218690">
    <property type="component" value="Unassembled WGS sequence"/>
</dbReference>
<gene>
    <name evidence="1" type="ORF">COM45_05020</name>
</gene>
<evidence type="ECO:0000313" key="1">
    <source>
        <dbReference type="EMBL" id="PCC83161.1"/>
    </source>
</evidence>